<dbReference type="Proteomes" id="UP000640485">
    <property type="component" value="Unassembled WGS sequence"/>
</dbReference>
<dbReference type="PANTHER" id="PTHR35010:SF4">
    <property type="entry name" value="BLL5781 PROTEIN"/>
    <property type="match status" value="1"/>
</dbReference>
<dbReference type="SUPFAM" id="SSF47413">
    <property type="entry name" value="lambda repressor-like DNA-binding domains"/>
    <property type="match status" value="1"/>
</dbReference>
<reference evidence="2" key="1">
    <citation type="submission" date="2021-01" db="EMBL/GenBank/DDBJ databases">
        <title>Paracoccus amoyensis sp. nov., isolated from the surface seawater along the coast of Xiamen Island, China.</title>
        <authorList>
            <person name="Lyu L."/>
        </authorList>
    </citation>
    <scope>NUCLEOTIDE SEQUENCE</scope>
    <source>
        <strain evidence="2">MJ17</strain>
    </source>
</reference>
<comment type="caution">
    <text evidence="2">The sequence shown here is derived from an EMBL/GenBank/DDBJ whole genome shotgun (WGS) entry which is preliminary data.</text>
</comment>
<keyword evidence="3" id="KW-1185">Reference proteome</keyword>
<dbReference type="PANTHER" id="PTHR35010">
    <property type="entry name" value="BLL4672 PROTEIN-RELATED"/>
    <property type="match status" value="1"/>
</dbReference>
<dbReference type="EMBL" id="JAEPRQ010000002">
    <property type="protein sequence ID" value="MBK4216050.1"/>
    <property type="molecule type" value="Genomic_DNA"/>
</dbReference>
<dbReference type="InterPro" id="IPR041413">
    <property type="entry name" value="MLTR_LBD"/>
</dbReference>
<dbReference type="CDD" id="cd00093">
    <property type="entry name" value="HTH_XRE"/>
    <property type="match status" value="1"/>
</dbReference>
<feature type="domain" description="HTH cro/C1-type" evidence="1">
    <location>
        <begin position="12"/>
        <end position="66"/>
    </location>
</feature>
<dbReference type="GO" id="GO:0003677">
    <property type="term" value="F:DNA binding"/>
    <property type="evidence" value="ECO:0007669"/>
    <property type="project" value="InterPro"/>
</dbReference>
<name>A0A934SBX7_9RHOB</name>
<dbReference type="PROSITE" id="PS50943">
    <property type="entry name" value="HTH_CROC1"/>
    <property type="match status" value="1"/>
</dbReference>
<dbReference type="InterPro" id="IPR001387">
    <property type="entry name" value="Cro/C1-type_HTH"/>
</dbReference>
<proteinExistence type="predicted"/>
<dbReference type="Gene3D" id="1.10.260.40">
    <property type="entry name" value="lambda repressor-like DNA-binding domains"/>
    <property type="match status" value="1"/>
</dbReference>
<accession>A0A934SBX7</accession>
<evidence type="ECO:0000313" key="3">
    <source>
        <dbReference type="Proteomes" id="UP000640485"/>
    </source>
</evidence>
<dbReference type="InterPro" id="IPR010982">
    <property type="entry name" value="Lambda_DNA-bd_dom_sf"/>
</dbReference>
<dbReference type="Pfam" id="PF13560">
    <property type="entry name" value="HTH_31"/>
    <property type="match status" value="1"/>
</dbReference>
<dbReference type="SMART" id="SM00530">
    <property type="entry name" value="HTH_XRE"/>
    <property type="match status" value="1"/>
</dbReference>
<dbReference type="Pfam" id="PF17765">
    <property type="entry name" value="MLTR_LBD"/>
    <property type="match status" value="1"/>
</dbReference>
<protein>
    <submittedName>
        <fullName evidence="2">Helix-turn-helix transcriptional regulator</fullName>
    </submittedName>
</protein>
<dbReference type="Gene3D" id="3.30.450.180">
    <property type="match status" value="1"/>
</dbReference>
<evidence type="ECO:0000259" key="1">
    <source>
        <dbReference type="PROSITE" id="PS50943"/>
    </source>
</evidence>
<dbReference type="AlphaFoldDB" id="A0A934SBX7"/>
<sequence>MLDDTMNFGEHLRWWRDFRRRSQLDFSLDAEISQRHLSFLETGRSQPTRVMILRLCEVLDVPLRERNLMLVAAGFAPVYKARDLANPALAQAEAAIRQVLDGHDPCPALALDRHWNAVATNAAARRIMQCVADHSLIEPPVNVLRLTLAPGGLADRIVNLAEWRGHLIRRLKHQFALTGDPGLNDLLRETQQWPAPEDVPHMDPASIIVPLRLATPIGDLSFFSTTTLFGMPMDITLSEIAIESFFPADEATRTLMAQAAAEA</sequence>
<evidence type="ECO:0000313" key="2">
    <source>
        <dbReference type="EMBL" id="MBK4216050.1"/>
    </source>
</evidence>
<gene>
    <name evidence="2" type="ORF">JJJ17_08945</name>
</gene>
<organism evidence="2 3">
    <name type="scientific">Paracoccus caeni</name>
    <dbReference type="NCBI Taxonomy" id="657651"/>
    <lineage>
        <taxon>Bacteria</taxon>
        <taxon>Pseudomonadati</taxon>
        <taxon>Pseudomonadota</taxon>
        <taxon>Alphaproteobacteria</taxon>
        <taxon>Rhodobacterales</taxon>
        <taxon>Paracoccaceae</taxon>
        <taxon>Paracoccus</taxon>
    </lineage>
</organism>